<dbReference type="InterPro" id="IPR035896">
    <property type="entry name" value="AN1-like_Znf"/>
</dbReference>
<keyword evidence="1" id="KW-0479">Metal-binding</keyword>
<dbReference type="GO" id="GO:0008270">
    <property type="term" value="F:zinc ion binding"/>
    <property type="evidence" value="ECO:0007669"/>
    <property type="project" value="UniProtKB-KW"/>
</dbReference>
<evidence type="ECO:0000256" key="1">
    <source>
        <dbReference type="ARBA" id="ARBA00022723"/>
    </source>
</evidence>
<protein>
    <recommendedName>
        <fullName evidence="5">AN1-type domain-containing protein</fullName>
    </recommendedName>
</protein>
<sequence>MELPNIGQHCTLAHCKALDFLPIICPLCQHAFCNDHRLPLDHSCTGWEKVDKQLLQCSSCECLVRVPENTRPEEALKAHKESNCLVHCYVKPSVSIDPCAVKGCKDMDHRIGPVHCDGCDKGYCLRHRHPSTHGCAGLGTNEHKKEERRAAAQAQIGKIFVPSITKPTSNKPAVQKKGSLLVEKMKIKAKAKGDTSVPLNMRIYIFVQPPQESKKEHSPMFFDKTHRVGRLLDMIADAFQIKNANNRLAADDDQRLELVNALDMSILDKTKSLDQVLSDLDTVLLERKSKISA</sequence>
<dbReference type="Proteomes" id="UP000077315">
    <property type="component" value="Unassembled WGS sequence"/>
</dbReference>
<evidence type="ECO:0000256" key="3">
    <source>
        <dbReference type="ARBA" id="ARBA00022833"/>
    </source>
</evidence>
<feature type="domain" description="AN1-type" evidence="5">
    <location>
        <begin position="4"/>
        <end position="52"/>
    </location>
</feature>
<dbReference type="InParanoid" id="A0A162TN67"/>
<dbReference type="PROSITE" id="PS51039">
    <property type="entry name" value="ZF_AN1"/>
    <property type="match status" value="2"/>
</dbReference>
<reference evidence="7" key="1">
    <citation type="submission" date="2015-06" db="EMBL/GenBank/DDBJ databases">
        <title>Expansion of signal transduction pathways in fungi by whole-genome duplication.</title>
        <authorList>
            <consortium name="DOE Joint Genome Institute"/>
            <person name="Corrochano L.M."/>
            <person name="Kuo A."/>
            <person name="Marcet-Houben M."/>
            <person name="Polaino S."/>
            <person name="Salamov A."/>
            <person name="Villalobos J.M."/>
            <person name="Alvarez M.I."/>
            <person name="Avalos J."/>
            <person name="Benito E.P."/>
            <person name="Benoit I."/>
            <person name="Burger G."/>
            <person name="Camino L.P."/>
            <person name="Canovas D."/>
            <person name="Cerda-Olmedo E."/>
            <person name="Cheng J.-F."/>
            <person name="Dominguez A."/>
            <person name="Elias M."/>
            <person name="Eslava A.P."/>
            <person name="Glaser F."/>
            <person name="Grimwood J."/>
            <person name="Gutierrez G."/>
            <person name="Heitman J."/>
            <person name="Henrissat B."/>
            <person name="Iturriaga E.A."/>
            <person name="Lang B.F."/>
            <person name="Lavin J.L."/>
            <person name="Lee S."/>
            <person name="Li W."/>
            <person name="Lindquist E."/>
            <person name="Lopez-Garcia S."/>
            <person name="Luque E.M."/>
            <person name="Marcos A.T."/>
            <person name="Martin J."/>
            <person name="McCluskey K."/>
            <person name="Medina H.R."/>
            <person name="Miralles-Duran A."/>
            <person name="Miyazaki A."/>
            <person name="Munoz-Torres E."/>
            <person name="Oguiza J.A."/>
            <person name="Ohm R."/>
            <person name="Olmedo M."/>
            <person name="Orejas M."/>
            <person name="Ortiz-Castellanos L."/>
            <person name="Pisabarro A.G."/>
            <person name="Rodriguez-Romero J."/>
            <person name="Ruiz-Herrera J."/>
            <person name="Ruiz-Vazquez R."/>
            <person name="Sanz C."/>
            <person name="Schackwitz W."/>
            <person name="Schmutz J."/>
            <person name="Shahriari M."/>
            <person name="Shelest E."/>
            <person name="Silva-Franco F."/>
            <person name="Soanes D."/>
            <person name="Syed K."/>
            <person name="Tagua V.G."/>
            <person name="Talbot N.J."/>
            <person name="Thon M."/>
            <person name="De vries R.P."/>
            <person name="Wiebenga A."/>
            <person name="Yadav J.S."/>
            <person name="Braun E.L."/>
            <person name="Baker S."/>
            <person name="Garre V."/>
            <person name="Horwitz B."/>
            <person name="Torres-Martinez S."/>
            <person name="Idnurm A."/>
            <person name="Herrera-Estrella A."/>
            <person name="Gabaldon T."/>
            <person name="Grigoriev I.V."/>
        </authorList>
    </citation>
    <scope>NUCLEOTIDE SEQUENCE [LARGE SCALE GENOMIC DNA]</scope>
    <source>
        <strain evidence="7">NRRL 1555(-)</strain>
    </source>
</reference>
<evidence type="ECO:0000256" key="2">
    <source>
        <dbReference type="ARBA" id="ARBA00022771"/>
    </source>
</evidence>
<accession>A0A162TN67</accession>
<keyword evidence="7" id="KW-1185">Reference proteome</keyword>
<evidence type="ECO:0000313" key="7">
    <source>
        <dbReference type="Proteomes" id="UP000077315"/>
    </source>
</evidence>
<dbReference type="InterPro" id="IPR057358">
    <property type="entry name" value="UBL_ZFAND1-like"/>
</dbReference>
<dbReference type="SMART" id="SM00154">
    <property type="entry name" value="ZnF_AN1"/>
    <property type="match status" value="2"/>
</dbReference>
<dbReference type="EMBL" id="KV440990">
    <property type="protein sequence ID" value="OAD69822.1"/>
    <property type="molecule type" value="Genomic_DNA"/>
</dbReference>
<evidence type="ECO:0000313" key="6">
    <source>
        <dbReference type="EMBL" id="OAD69822.1"/>
    </source>
</evidence>
<dbReference type="AlphaFoldDB" id="A0A162TN67"/>
<dbReference type="RefSeq" id="XP_018287862.1">
    <property type="nucleotide sequence ID" value="XM_018443511.1"/>
</dbReference>
<keyword evidence="3" id="KW-0862">Zinc</keyword>
<dbReference type="OrthoDB" id="431929at2759"/>
<dbReference type="PANTHER" id="PTHR14677:SF20">
    <property type="entry name" value="ZINC FINGER AN1-TYPE CONTAINING 2A-RELATED"/>
    <property type="match status" value="1"/>
</dbReference>
<dbReference type="STRING" id="763407.A0A162TN67"/>
<gene>
    <name evidence="6" type="ORF">PHYBLDRAFT_79842</name>
</gene>
<organism evidence="6 7">
    <name type="scientific">Phycomyces blakesleeanus (strain ATCC 8743b / DSM 1359 / FGSC 10004 / NBRC 33097 / NRRL 1555)</name>
    <dbReference type="NCBI Taxonomy" id="763407"/>
    <lineage>
        <taxon>Eukaryota</taxon>
        <taxon>Fungi</taxon>
        <taxon>Fungi incertae sedis</taxon>
        <taxon>Mucoromycota</taxon>
        <taxon>Mucoromycotina</taxon>
        <taxon>Mucoromycetes</taxon>
        <taxon>Mucorales</taxon>
        <taxon>Phycomycetaceae</taxon>
        <taxon>Phycomyces</taxon>
    </lineage>
</organism>
<dbReference type="Gene3D" id="4.10.1110.10">
    <property type="entry name" value="AN1-like Zinc finger"/>
    <property type="match status" value="2"/>
</dbReference>
<dbReference type="GeneID" id="29004416"/>
<dbReference type="Pfam" id="PF25327">
    <property type="entry name" value="UBL_ZFAND1"/>
    <property type="match status" value="1"/>
</dbReference>
<dbReference type="GO" id="GO:0005737">
    <property type="term" value="C:cytoplasm"/>
    <property type="evidence" value="ECO:0007669"/>
    <property type="project" value="TreeGrafter"/>
</dbReference>
<feature type="domain" description="AN1-type" evidence="5">
    <location>
        <begin position="93"/>
        <end position="143"/>
    </location>
</feature>
<dbReference type="Pfam" id="PF01428">
    <property type="entry name" value="zf-AN1"/>
    <property type="match status" value="2"/>
</dbReference>
<evidence type="ECO:0000259" key="5">
    <source>
        <dbReference type="PROSITE" id="PS51039"/>
    </source>
</evidence>
<name>A0A162TN67_PHYB8</name>
<keyword evidence="2 4" id="KW-0863">Zinc-finger</keyword>
<dbReference type="SUPFAM" id="SSF118310">
    <property type="entry name" value="AN1-like Zinc finger"/>
    <property type="match status" value="2"/>
</dbReference>
<proteinExistence type="predicted"/>
<dbReference type="InterPro" id="IPR000058">
    <property type="entry name" value="Znf_AN1"/>
</dbReference>
<dbReference type="VEuPathDB" id="FungiDB:PHYBLDRAFT_79842"/>
<dbReference type="PANTHER" id="PTHR14677">
    <property type="entry name" value="ARSENITE INDUCUBLE RNA ASSOCIATED PROTEIN AIP-1-RELATED"/>
    <property type="match status" value="1"/>
</dbReference>
<evidence type="ECO:0000256" key="4">
    <source>
        <dbReference type="PROSITE-ProRule" id="PRU00449"/>
    </source>
</evidence>